<evidence type="ECO:0000313" key="10">
    <source>
        <dbReference type="Proteomes" id="UP000830671"/>
    </source>
</evidence>
<dbReference type="Pfam" id="PF18126">
    <property type="entry name" value="Mitoc_mL59"/>
    <property type="match status" value="1"/>
</dbReference>
<dbReference type="InterPro" id="IPR036869">
    <property type="entry name" value="J_dom_sf"/>
</dbReference>
<dbReference type="EMBL" id="CP019475">
    <property type="protein sequence ID" value="UQC80204.1"/>
    <property type="molecule type" value="Genomic_DNA"/>
</dbReference>
<accession>A0A9Q8SMP1</accession>
<dbReference type="PANTHER" id="PTHR28041:SF1">
    <property type="entry name" value="LARGE RIBOSOMAL SUBUNIT PROTEIN ML59"/>
    <property type="match status" value="1"/>
</dbReference>
<dbReference type="InterPro" id="IPR036671">
    <property type="entry name" value="DPH_MB_sf"/>
</dbReference>
<dbReference type="AlphaFoldDB" id="A0A9Q8SMP1"/>
<dbReference type="PROSITE" id="PS51074">
    <property type="entry name" value="DPH_MB"/>
    <property type="match status" value="1"/>
</dbReference>
<dbReference type="Pfam" id="PF05207">
    <property type="entry name" value="Zn_ribbon_CSL"/>
    <property type="match status" value="1"/>
</dbReference>
<dbReference type="SUPFAM" id="SSF144217">
    <property type="entry name" value="CSL zinc finger"/>
    <property type="match status" value="1"/>
</dbReference>
<dbReference type="PROSITE" id="PS50076">
    <property type="entry name" value="DNAJ_2"/>
    <property type="match status" value="1"/>
</dbReference>
<evidence type="ECO:0000256" key="5">
    <source>
        <dbReference type="ARBA" id="ARBA00023004"/>
    </source>
</evidence>
<evidence type="ECO:0000259" key="8">
    <source>
        <dbReference type="PROSITE" id="PS51074"/>
    </source>
</evidence>
<dbReference type="GO" id="GO:0003735">
    <property type="term" value="F:structural constituent of ribosome"/>
    <property type="evidence" value="ECO:0007669"/>
    <property type="project" value="InterPro"/>
</dbReference>
<dbReference type="PANTHER" id="PTHR28041">
    <property type="entry name" value="54S RIBOSOMAL PROTEIN L25, MITOCHONDRIAL"/>
    <property type="match status" value="1"/>
</dbReference>
<dbReference type="PRINTS" id="PR00625">
    <property type="entry name" value="JDOMAIN"/>
</dbReference>
<reference evidence="9" key="1">
    <citation type="journal article" date="2021" name="Mol. Plant Microbe Interact.">
        <title>Complete Genome Sequence of the Plant-Pathogenic Fungus Colletotrichum lupini.</title>
        <authorList>
            <person name="Baroncelli R."/>
            <person name="Pensec F."/>
            <person name="Da Lio D."/>
            <person name="Boufleur T."/>
            <person name="Vicente I."/>
            <person name="Sarrocco S."/>
            <person name="Picot A."/>
            <person name="Baraldi E."/>
            <person name="Sukno S."/>
            <person name="Thon M."/>
            <person name="Le Floch G."/>
        </authorList>
    </citation>
    <scope>NUCLEOTIDE SEQUENCE</scope>
    <source>
        <strain evidence="9">IMI 504893</strain>
    </source>
</reference>
<dbReference type="RefSeq" id="XP_049141835.1">
    <property type="nucleotide sequence ID" value="XM_049284692.1"/>
</dbReference>
<keyword evidence="5" id="KW-0408">Iron</keyword>
<keyword evidence="4" id="KW-0479">Metal-binding</keyword>
<dbReference type="SUPFAM" id="SSF46565">
    <property type="entry name" value="Chaperone J-domain"/>
    <property type="match status" value="1"/>
</dbReference>
<feature type="domain" description="J" evidence="7">
    <location>
        <begin position="303"/>
        <end position="394"/>
    </location>
</feature>
<dbReference type="GO" id="GO:0046872">
    <property type="term" value="F:metal ion binding"/>
    <property type="evidence" value="ECO:0007669"/>
    <property type="project" value="UniProtKB-KW"/>
</dbReference>
<dbReference type="InterPro" id="IPR037507">
    <property type="entry name" value="Ribosomal_mL59"/>
</dbReference>
<evidence type="ECO:0000256" key="2">
    <source>
        <dbReference type="ARBA" id="ARBA00006169"/>
    </source>
</evidence>
<dbReference type="Proteomes" id="UP000830671">
    <property type="component" value="Chromosome 3"/>
</dbReference>
<comment type="similarity">
    <text evidence="2">Belongs to the DPH4 family.</text>
</comment>
<protein>
    <recommendedName>
        <fullName evidence="3">Diphthamide biosynthesis protein 4</fullName>
    </recommendedName>
</protein>
<feature type="region of interest" description="Disordered" evidence="6">
    <location>
        <begin position="266"/>
        <end position="300"/>
    </location>
</feature>
<dbReference type="Gene3D" id="1.10.287.110">
    <property type="entry name" value="DnaJ domain"/>
    <property type="match status" value="1"/>
</dbReference>
<evidence type="ECO:0000256" key="4">
    <source>
        <dbReference type="ARBA" id="ARBA00022723"/>
    </source>
</evidence>
<evidence type="ECO:0000256" key="1">
    <source>
        <dbReference type="ARBA" id="ARBA00003474"/>
    </source>
</evidence>
<keyword evidence="10" id="KW-1185">Reference proteome</keyword>
<dbReference type="InterPro" id="IPR001623">
    <property type="entry name" value="DnaJ_domain"/>
</dbReference>
<dbReference type="GO" id="GO:0005762">
    <property type="term" value="C:mitochondrial large ribosomal subunit"/>
    <property type="evidence" value="ECO:0007669"/>
    <property type="project" value="InterPro"/>
</dbReference>
<feature type="domain" description="DPH-type MB" evidence="8">
    <location>
        <begin position="417"/>
        <end position="486"/>
    </location>
</feature>
<dbReference type="SMART" id="SM00271">
    <property type="entry name" value="DnaJ"/>
    <property type="match status" value="1"/>
</dbReference>
<name>A0A9Q8SMP1_9PEZI</name>
<evidence type="ECO:0000313" key="9">
    <source>
        <dbReference type="EMBL" id="UQC80204.1"/>
    </source>
</evidence>
<dbReference type="CDD" id="cd06257">
    <property type="entry name" value="DnaJ"/>
    <property type="match status" value="1"/>
</dbReference>
<dbReference type="GeneID" id="73339702"/>
<organism evidence="9 10">
    <name type="scientific">Colletotrichum lupini</name>
    <dbReference type="NCBI Taxonomy" id="145971"/>
    <lineage>
        <taxon>Eukaryota</taxon>
        <taxon>Fungi</taxon>
        <taxon>Dikarya</taxon>
        <taxon>Ascomycota</taxon>
        <taxon>Pezizomycotina</taxon>
        <taxon>Sordariomycetes</taxon>
        <taxon>Hypocreomycetidae</taxon>
        <taxon>Glomerellales</taxon>
        <taxon>Glomerellaceae</taxon>
        <taxon>Colletotrichum</taxon>
        <taxon>Colletotrichum acutatum species complex</taxon>
    </lineage>
</organism>
<dbReference type="Gene3D" id="3.10.660.10">
    <property type="entry name" value="DPH Zinc finger"/>
    <property type="match status" value="1"/>
</dbReference>
<comment type="function">
    <text evidence="1">Required for the first step of diphthamide biosynthesis, the transfer of 3-amino-3-carboxypropyl from S-adenosyl-L-methionine to a histidine residue. Diphthamide is a post-translational modification of histidine which occurs in elongation factor 2.</text>
</comment>
<dbReference type="InterPro" id="IPR040922">
    <property type="entry name" value="Ribosomal_mL59_dom"/>
</dbReference>
<proteinExistence type="inferred from homology"/>
<gene>
    <name evidence="9" type="ORF">CLUP02_05686</name>
</gene>
<dbReference type="InterPro" id="IPR007872">
    <property type="entry name" value="DPH_MB_dom"/>
</dbReference>
<evidence type="ECO:0000259" key="7">
    <source>
        <dbReference type="PROSITE" id="PS50076"/>
    </source>
</evidence>
<sequence>MAAAEQYIQLAKTLPAQLQRFFARWPPVAILPHNAATPKTGFQEITPNPFKSQKHAVTGKWHDPVYSMRRQAEIVKLARQHGVEELLPHTVKGTEYRIAHRVEHGLRVKGTGVGQKVKGKIHERMVQPRMEKRRAAVLAMPKLIKEWKKVSIHNLIGYLLERRTGQDSPNKHSVRTFHLRCVNTIDDVHIPCIIMYKKRTSINSRRLEPHIWGFPHTSCWSRLQKPSRRFIFESTLQPQTTHVIPAETSFPKKLQFAREIFTYNPKKTTARNPSGPARRRRSSHLPSWPKMTSSSAAQGTGHTHYAILGISRKLVQEQSPTAGPQQIIKRAYHRALLQNHPDKYPQFKSTPPSGTTTRAVSSSATAATFSIDQISSAYKVLSDPKQRAEYDRALDLAPNNQGLQRGDGDEEKAFQTGIEVVDLDDLEVEEPPSDDPEAECSWYRSCRCGNPRGFFFTEADLEEAGENGELLVGCQDCSLWMKVHFAVVSDD</sequence>
<evidence type="ECO:0000256" key="6">
    <source>
        <dbReference type="SAM" id="MobiDB-lite"/>
    </source>
</evidence>
<dbReference type="KEGG" id="clup:CLUP02_05686"/>
<feature type="compositionally biased region" description="Polar residues" evidence="6">
    <location>
        <begin position="290"/>
        <end position="300"/>
    </location>
</feature>
<evidence type="ECO:0000256" key="3">
    <source>
        <dbReference type="ARBA" id="ARBA00021797"/>
    </source>
</evidence>